<name>A0A5E4Q995_9NEOP</name>
<evidence type="ECO:0000313" key="3">
    <source>
        <dbReference type="Proteomes" id="UP000324832"/>
    </source>
</evidence>
<feature type="region of interest" description="Disordered" evidence="1">
    <location>
        <begin position="154"/>
        <end position="174"/>
    </location>
</feature>
<evidence type="ECO:0000256" key="1">
    <source>
        <dbReference type="SAM" id="MobiDB-lite"/>
    </source>
</evidence>
<keyword evidence="3" id="KW-1185">Reference proteome</keyword>
<accession>A0A5E4Q995</accession>
<protein>
    <submittedName>
        <fullName evidence="2">Uncharacterized protein</fullName>
    </submittedName>
</protein>
<organism evidence="2 3">
    <name type="scientific">Leptidea sinapis</name>
    <dbReference type="NCBI Taxonomy" id="189913"/>
    <lineage>
        <taxon>Eukaryota</taxon>
        <taxon>Metazoa</taxon>
        <taxon>Ecdysozoa</taxon>
        <taxon>Arthropoda</taxon>
        <taxon>Hexapoda</taxon>
        <taxon>Insecta</taxon>
        <taxon>Pterygota</taxon>
        <taxon>Neoptera</taxon>
        <taxon>Endopterygota</taxon>
        <taxon>Lepidoptera</taxon>
        <taxon>Glossata</taxon>
        <taxon>Ditrysia</taxon>
        <taxon>Papilionoidea</taxon>
        <taxon>Pieridae</taxon>
        <taxon>Dismorphiinae</taxon>
        <taxon>Leptidea</taxon>
    </lineage>
</organism>
<dbReference type="EMBL" id="FZQP02002115">
    <property type="protein sequence ID" value="VVC94802.1"/>
    <property type="molecule type" value="Genomic_DNA"/>
</dbReference>
<dbReference type="Proteomes" id="UP000324832">
    <property type="component" value="Unassembled WGS sequence"/>
</dbReference>
<sequence>MKVEQFIEDTEQEIPEWNAVWQLDKQSNNILSVKQQCSKELRVSLVRLEDVNNHCDVNQREASNEAYDKMNTELTNPDNKSVTTSKHNIDLKNTQITMAHRDSHPNNITGPFDLNKHNTIHPDVKLNSCNINVTQPNQSGGSEEHNAIDADGLTHSSNVSERTSIQPNFVHTQS</sequence>
<gene>
    <name evidence="2" type="ORF">LSINAPIS_LOCUS6676</name>
</gene>
<dbReference type="AlphaFoldDB" id="A0A5E4Q995"/>
<evidence type="ECO:0000313" key="2">
    <source>
        <dbReference type="EMBL" id="VVC94802.1"/>
    </source>
</evidence>
<reference evidence="2 3" key="1">
    <citation type="submission" date="2017-07" db="EMBL/GenBank/DDBJ databases">
        <authorList>
            <person name="Talla V."/>
            <person name="Backstrom N."/>
        </authorList>
    </citation>
    <scope>NUCLEOTIDE SEQUENCE [LARGE SCALE GENOMIC DNA]</scope>
</reference>
<proteinExistence type="predicted"/>